<feature type="region of interest" description="Disordered" evidence="12">
    <location>
        <begin position="319"/>
        <end position="340"/>
    </location>
</feature>
<feature type="site" description="Transition state stabilizer" evidence="10">
    <location>
        <position position="84"/>
    </location>
</feature>
<evidence type="ECO:0000256" key="7">
    <source>
        <dbReference type="ARBA" id="ARBA00022807"/>
    </source>
</evidence>
<keyword evidence="5 10" id="KW-0833">Ubl conjugation pathway</keyword>
<feature type="site" description="Important for enzyme activity" evidence="10">
    <location>
        <position position="182"/>
    </location>
</feature>
<feature type="compositionally biased region" description="Basic and acidic residues" evidence="12">
    <location>
        <begin position="482"/>
        <end position="498"/>
    </location>
</feature>
<dbReference type="Pfam" id="PF18031">
    <property type="entry name" value="UCH_C"/>
    <property type="match status" value="1"/>
</dbReference>
<dbReference type="EC" id="3.4.19.12" evidence="11"/>
<feature type="compositionally biased region" description="Basic residues" evidence="12">
    <location>
        <begin position="600"/>
        <end position="610"/>
    </location>
</feature>
<organism evidence="14 15">
    <name type="scientific">Paralvinella palmiformis</name>
    <dbReference type="NCBI Taxonomy" id="53620"/>
    <lineage>
        <taxon>Eukaryota</taxon>
        <taxon>Metazoa</taxon>
        <taxon>Spiralia</taxon>
        <taxon>Lophotrochozoa</taxon>
        <taxon>Annelida</taxon>
        <taxon>Polychaeta</taxon>
        <taxon>Sedentaria</taxon>
        <taxon>Canalipalpata</taxon>
        <taxon>Terebellida</taxon>
        <taxon>Terebelliformia</taxon>
        <taxon>Alvinellidae</taxon>
        <taxon>Paralvinella</taxon>
    </lineage>
</organism>
<keyword evidence="6 10" id="KW-0378">Hydrolase</keyword>
<name>A0AAD9J8V1_9ANNE</name>
<comment type="subcellular location">
    <subcellularLocation>
        <location evidence="2">Nucleus</location>
    </subcellularLocation>
</comment>
<feature type="active site" description="Nucleophile" evidence="10">
    <location>
        <position position="90"/>
    </location>
</feature>
<dbReference type="SUPFAM" id="SSF54001">
    <property type="entry name" value="Cysteine proteinases"/>
    <property type="match status" value="1"/>
</dbReference>
<evidence type="ECO:0000256" key="11">
    <source>
        <dbReference type="RuleBase" id="RU361215"/>
    </source>
</evidence>
<reference evidence="14" key="1">
    <citation type="journal article" date="2023" name="Mol. Biol. Evol.">
        <title>Third-Generation Sequencing Reveals the Adaptive Role of the Epigenome in Three Deep-Sea Polychaetes.</title>
        <authorList>
            <person name="Perez M."/>
            <person name="Aroh O."/>
            <person name="Sun Y."/>
            <person name="Lan Y."/>
            <person name="Juniper S.K."/>
            <person name="Young C.R."/>
            <person name="Angers B."/>
            <person name="Qian P.Y."/>
        </authorList>
    </citation>
    <scope>NUCLEOTIDE SEQUENCE</scope>
    <source>
        <strain evidence="14">P08H-3</strain>
    </source>
</reference>
<proteinExistence type="inferred from homology"/>
<keyword evidence="7 10" id="KW-0788">Thiol protease</keyword>
<dbReference type="Gene3D" id="1.20.58.860">
    <property type="match status" value="1"/>
</dbReference>
<evidence type="ECO:0000256" key="6">
    <source>
        <dbReference type="ARBA" id="ARBA00022801"/>
    </source>
</evidence>
<accession>A0AAD9J8V1</accession>
<dbReference type="InterPro" id="IPR038765">
    <property type="entry name" value="Papain-like_cys_pep_sf"/>
</dbReference>
<gene>
    <name evidence="14" type="ORF">LSH36_501g03018</name>
</gene>
<evidence type="ECO:0000256" key="8">
    <source>
        <dbReference type="ARBA" id="ARBA00022853"/>
    </source>
</evidence>
<dbReference type="PROSITE" id="PS52048">
    <property type="entry name" value="UCH_DOMAIN"/>
    <property type="match status" value="1"/>
</dbReference>
<feature type="compositionally biased region" description="Acidic residues" evidence="12">
    <location>
        <begin position="327"/>
        <end position="336"/>
    </location>
</feature>
<dbReference type="InterPro" id="IPR041507">
    <property type="entry name" value="UCH_C"/>
</dbReference>
<comment type="similarity">
    <text evidence="3">Belongs to the peptidase C12 family. BAP1 subfamily.</text>
</comment>
<keyword evidence="15" id="KW-1185">Reference proteome</keyword>
<feature type="region of interest" description="Disordered" evidence="12">
    <location>
        <begin position="405"/>
        <end position="424"/>
    </location>
</feature>
<dbReference type="CDD" id="cd09617">
    <property type="entry name" value="Peptidase_C12_UCH37_BAP1"/>
    <property type="match status" value="1"/>
</dbReference>
<feature type="active site" description="Proton donor" evidence="10">
    <location>
        <position position="167"/>
    </location>
</feature>
<dbReference type="GO" id="GO:0005634">
    <property type="term" value="C:nucleus"/>
    <property type="evidence" value="ECO:0007669"/>
    <property type="project" value="UniProtKB-SubCell"/>
</dbReference>
<protein>
    <recommendedName>
        <fullName evidence="11">Ubiquitin carboxyl-terminal hydrolase</fullName>
        <ecNumber evidence="11">3.4.19.12</ecNumber>
    </recommendedName>
</protein>
<evidence type="ECO:0000313" key="15">
    <source>
        <dbReference type="Proteomes" id="UP001208570"/>
    </source>
</evidence>
<dbReference type="AlphaFoldDB" id="A0AAD9J8V1"/>
<dbReference type="Proteomes" id="UP001208570">
    <property type="component" value="Unassembled WGS sequence"/>
</dbReference>
<dbReference type="GO" id="GO:0006325">
    <property type="term" value="P:chromatin organization"/>
    <property type="evidence" value="ECO:0007669"/>
    <property type="project" value="UniProtKB-KW"/>
</dbReference>
<dbReference type="EMBL" id="JAODUP010000501">
    <property type="protein sequence ID" value="KAK2148352.1"/>
    <property type="molecule type" value="Genomic_DNA"/>
</dbReference>
<feature type="compositionally biased region" description="Polar residues" evidence="12">
    <location>
        <begin position="405"/>
        <end position="416"/>
    </location>
</feature>
<feature type="region of interest" description="Disordered" evidence="12">
    <location>
        <begin position="265"/>
        <end position="285"/>
    </location>
</feature>
<dbReference type="PRINTS" id="PR00707">
    <property type="entry name" value="UBCTHYDRLASE"/>
</dbReference>
<evidence type="ECO:0000256" key="5">
    <source>
        <dbReference type="ARBA" id="ARBA00022786"/>
    </source>
</evidence>
<evidence type="ECO:0000259" key="13">
    <source>
        <dbReference type="PROSITE" id="PS52048"/>
    </source>
</evidence>
<dbReference type="GO" id="GO:0004843">
    <property type="term" value="F:cysteine-type deubiquitinase activity"/>
    <property type="evidence" value="ECO:0007669"/>
    <property type="project" value="UniProtKB-UniRule"/>
</dbReference>
<comment type="catalytic activity">
    <reaction evidence="1 10 11">
        <text>Thiol-dependent hydrolysis of ester, thioester, amide, peptide and isopeptide bonds formed by the C-terminal Gly of ubiquitin (a 76-residue protein attached to proteins as an intracellular targeting signal).</text>
        <dbReference type="EC" id="3.4.19.12"/>
    </reaction>
</comment>
<dbReference type="Pfam" id="PF01088">
    <property type="entry name" value="Peptidase_C12"/>
    <property type="match status" value="1"/>
</dbReference>
<dbReference type="Gene3D" id="3.40.532.10">
    <property type="entry name" value="Peptidase C12, ubiquitin carboxyl-terminal hydrolase"/>
    <property type="match status" value="1"/>
</dbReference>
<keyword evidence="8" id="KW-0156">Chromatin regulator</keyword>
<dbReference type="InterPro" id="IPR036959">
    <property type="entry name" value="Peptidase_C12_UCH_sf"/>
</dbReference>
<dbReference type="GO" id="GO:0006511">
    <property type="term" value="P:ubiquitin-dependent protein catabolic process"/>
    <property type="evidence" value="ECO:0007669"/>
    <property type="project" value="UniProtKB-UniRule"/>
</dbReference>
<evidence type="ECO:0000256" key="12">
    <source>
        <dbReference type="SAM" id="MobiDB-lite"/>
    </source>
</evidence>
<evidence type="ECO:0000256" key="9">
    <source>
        <dbReference type="ARBA" id="ARBA00023242"/>
    </source>
</evidence>
<dbReference type="PANTHER" id="PTHR10589:SF28">
    <property type="entry name" value="UBIQUITIN CARBOXYL-TERMINAL HYDROLASE BAP1"/>
    <property type="match status" value="1"/>
</dbReference>
<dbReference type="PROSITE" id="PS52049">
    <property type="entry name" value="ULD"/>
    <property type="match status" value="1"/>
</dbReference>
<evidence type="ECO:0000256" key="4">
    <source>
        <dbReference type="ARBA" id="ARBA00022670"/>
    </source>
</evidence>
<dbReference type="FunFam" id="3.40.532.10:FF:000002">
    <property type="entry name" value="Ubiquitin carboxyl-terminal hydrolase"/>
    <property type="match status" value="1"/>
</dbReference>
<comment type="caution">
    <text evidence="14">The sequence shown here is derived from an EMBL/GenBank/DDBJ whole genome shotgun (WGS) entry which is preliminary data.</text>
</comment>
<evidence type="ECO:0000256" key="1">
    <source>
        <dbReference type="ARBA" id="ARBA00000707"/>
    </source>
</evidence>
<dbReference type="InterPro" id="IPR001578">
    <property type="entry name" value="Peptidase_C12_UCH"/>
</dbReference>
<evidence type="ECO:0000256" key="3">
    <source>
        <dbReference type="ARBA" id="ARBA00007182"/>
    </source>
</evidence>
<evidence type="ECO:0000256" key="2">
    <source>
        <dbReference type="ARBA" id="ARBA00004123"/>
    </source>
</evidence>
<dbReference type="GO" id="GO:0016579">
    <property type="term" value="P:protein deubiquitination"/>
    <property type="evidence" value="ECO:0007669"/>
    <property type="project" value="TreeGrafter"/>
</dbReference>
<feature type="region of interest" description="Disordered" evidence="12">
    <location>
        <begin position="476"/>
        <end position="507"/>
    </location>
</feature>
<dbReference type="GO" id="GO:0005737">
    <property type="term" value="C:cytoplasm"/>
    <property type="evidence" value="ECO:0007669"/>
    <property type="project" value="TreeGrafter"/>
</dbReference>
<keyword evidence="4 10" id="KW-0645">Protease</keyword>
<dbReference type="PANTHER" id="PTHR10589">
    <property type="entry name" value="UBIQUITIN CARBOXYL-TERMINAL HYDROLASE"/>
    <property type="match status" value="1"/>
</dbReference>
<dbReference type="FunFam" id="1.20.58.860:FF:000006">
    <property type="entry name" value="Ubiquitin carboxyl-terminal hydrolase"/>
    <property type="match status" value="1"/>
</dbReference>
<keyword evidence="9" id="KW-0539">Nucleus</keyword>
<sequence>MSKGWLELESDPGLFTMLVGDFGAQGVQVEEIYDLQKPIEGPVYGFIFLFKWIEERRSRRKVAQEEESFVMDEEIVNKIFFAQQIIPNSCATHALLSVLLNCDKLRIGETLTKFKAFTKNMNPEDKGFAIGNMPDLAKAHNSHARPEPFLLPEKQQGISVRTKEAFHFVSFVPINGRLFELDGLKPSPIDHGPWGENEDWTEKFRRVILERIGMATGGEPYHDIRFNLMAVVPDRRQVYDQKLKTLKTNRQIVLEALQQMVNVTGSDSELSPTSRQAVKSGKTEQIVTRSISAKEASDGHSQPLRSARLKQKAAAAAAAAASTEKMDTDEEPDVLDAENGNPDYKIVLDNRVDVLGLATTVSHSTDITHPLSINTKFALGSPGPGSSSTETASEVASFLGSPTVSAPNSAQCSPSVTPDKASCHESTPVVKMELEEKLARARELQVQLEANGKSKKVIDMSKTDYKTDTMEIDCDELNNKTSKGDGEKKADESPESNKNKSKFGSHQGFTPKDLIELLKNVENEIRLCEDNLREEIEKRKRYKVDDCRRTHNYDQYICTFLSMLAEQGHLASLVEEHMLSKRRQGVSVGRLTKATSRSVDRKRTRAKRRR</sequence>
<evidence type="ECO:0000313" key="14">
    <source>
        <dbReference type="EMBL" id="KAK2148352.1"/>
    </source>
</evidence>
<feature type="domain" description="UCH catalytic" evidence="13">
    <location>
        <begin position="4"/>
        <end position="233"/>
    </location>
</feature>
<evidence type="ECO:0000256" key="10">
    <source>
        <dbReference type="PROSITE-ProRule" id="PRU01393"/>
    </source>
</evidence>
<feature type="region of interest" description="Disordered" evidence="12">
    <location>
        <begin position="585"/>
        <end position="610"/>
    </location>
</feature>